<reference evidence="1" key="1">
    <citation type="submission" date="2020-07" db="EMBL/GenBank/DDBJ databases">
        <title>Multicomponent nature underlies the extraordinary mechanical properties of spider dragline silk.</title>
        <authorList>
            <person name="Kono N."/>
            <person name="Nakamura H."/>
            <person name="Mori M."/>
            <person name="Yoshida Y."/>
            <person name="Ohtoshi R."/>
            <person name="Malay A.D."/>
            <person name="Moran D.A.P."/>
            <person name="Tomita M."/>
            <person name="Numata K."/>
            <person name="Arakawa K."/>
        </authorList>
    </citation>
    <scope>NUCLEOTIDE SEQUENCE</scope>
</reference>
<dbReference type="AlphaFoldDB" id="A0A8X6EYU1"/>
<dbReference type="PANTHER" id="PTHR45749:SF21">
    <property type="entry name" value="DUF4371 DOMAIN-CONTAINING PROTEIN"/>
    <property type="match status" value="1"/>
</dbReference>
<keyword evidence="2" id="KW-1185">Reference proteome</keyword>
<protein>
    <submittedName>
        <fullName evidence="1">Zinc finger MYM-type protein 1</fullName>
    </submittedName>
</protein>
<sequence>MFLGFIAAANQTAKTLESDVLNFLNTLDINLAKCRGQGYDGAANMSGAYGGLQKLIKDKQPTANYVHCSAHNLNLVLNDACLMQDNFMTFVKKFTHFLGSALKSGVI</sequence>
<comment type="caution">
    <text evidence="1">The sequence shown here is derived from an EMBL/GenBank/DDBJ whole genome shotgun (WGS) entry which is preliminary data.</text>
</comment>
<gene>
    <name evidence="1" type="primary">ZMYM1</name>
    <name evidence="1" type="ORF">TNCT_162341</name>
</gene>
<dbReference type="Proteomes" id="UP000887116">
    <property type="component" value="Unassembled WGS sequence"/>
</dbReference>
<proteinExistence type="predicted"/>
<organism evidence="1 2">
    <name type="scientific">Trichonephila clavata</name>
    <name type="common">Joro spider</name>
    <name type="synonym">Nephila clavata</name>
    <dbReference type="NCBI Taxonomy" id="2740835"/>
    <lineage>
        <taxon>Eukaryota</taxon>
        <taxon>Metazoa</taxon>
        <taxon>Ecdysozoa</taxon>
        <taxon>Arthropoda</taxon>
        <taxon>Chelicerata</taxon>
        <taxon>Arachnida</taxon>
        <taxon>Araneae</taxon>
        <taxon>Araneomorphae</taxon>
        <taxon>Entelegynae</taxon>
        <taxon>Araneoidea</taxon>
        <taxon>Nephilidae</taxon>
        <taxon>Trichonephila</taxon>
    </lineage>
</organism>
<evidence type="ECO:0000313" key="1">
    <source>
        <dbReference type="EMBL" id="GFQ64589.1"/>
    </source>
</evidence>
<dbReference type="EMBL" id="BMAO01029937">
    <property type="protein sequence ID" value="GFQ64589.1"/>
    <property type="molecule type" value="Genomic_DNA"/>
</dbReference>
<dbReference type="OrthoDB" id="6783070at2759"/>
<name>A0A8X6EYU1_TRICU</name>
<accession>A0A8X6EYU1</accession>
<dbReference type="PANTHER" id="PTHR45749">
    <property type="match status" value="1"/>
</dbReference>
<evidence type="ECO:0000313" key="2">
    <source>
        <dbReference type="Proteomes" id="UP000887116"/>
    </source>
</evidence>